<organism evidence="5 6">
    <name type="scientific">Staphylococcus schweitzeri</name>
    <dbReference type="NCBI Taxonomy" id="1654388"/>
    <lineage>
        <taxon>Bacteria</taxon>
        <taxon>Bacillati</taxon>
        <taxon>Bacillota</taxon>
        <taxon>Bacilli</taxon>
        <taxon>Bacillales</taxon>
        <taxon>Staphylococcaceae</taxon>
        <taxon>Staphylococcus</taxon>
    </lineage>
</organism>
<dbReference type="Gene3D" id="2.40.37.10">
    <property type="entry name" value="Lyase, Ornithine Decarboxylase, Chain A, domain 1"/>
    <property type="match status" value="1"/>
</dbReference>
<evidence type="ECO:0000256" key="2">
    <source>
        <dbReference type="ARBA" id="ARBA00022898"/>
    </source>
</evidence>
<dbReference type="GO" id="GO:0009089">
    <property type="term" value="P:lysine biosynthetic process via diaminopimelate"/>
    <property type="evidence" value="ECO:0007669"/>
    <property type="project" value="TreeGrafter"/>
</dbReference>
<feature type="domain" description="Orn/DAP/Arg decarboxylase 2 N-terminal" evidence="4">
    <location>
        <begin position="29"/>
        <end position="273"/>
    </location>
</feature>
<dbReference type="EMBL" id="CCEH01000008">
    <property type="protein sequence ID" value="CDR28103.1"/>
    <property type="molecule type" value="Genomic_DNA"/>
</dbReference>
<evidence type="ECO:0000256" key="1">
    <source>
        <dbReference type="ARBA" id="ARBA00001933"/>
    </source>
</evidence>
<accession>A0A077UM08</accession>
<dbReference type="PRINTS" id="PR01182">
    <property type="entry name" value="ORNDCRBXLASE"/>
</dbReference>
<dbReference type="Gene3D" id="3.20.20.10">
    <property type="entry name" value="Alanine racemase"/>
    <property type="match status" value="1"/>
</dbReference>
<dbReference type="PANTHER" id="PTHR43727">
    <property type="entry name" value="DIAMINOPIMELATE DECARBOXYLASE"/>
    <property type="match status" value="1"/>
</dbReference>
<dbReference type="InterPro" id="IPR022272">
    <property type="entry name" value="Lipocalin_CS"/>
</dbReference>
<dbReference type="EC" id="4.1.1.20" evidence="5"/>
<dbReference type="InterPro" id="IPR002433">
    <property type="entry name" value="Orn_de-COase"/>
</dbReference>
<dbReference type="SUPFAM" id="SSF51419">
    <property type="entry name" value="PLP-binding barrel"/>
    <property type="match status" value="1"/>
</dbReference>
<dbReference type="GO" id="GO:0006596">
    <property type="term" value="P:polyamine biosynthetic process"/>
    <property type="evidence" value="ECO:0007669"/>
    <property type="project" value="InterPro"/>
</dbReference>
<feature type="active site" description="Proton donor" evidence="3">
    <location>
        <position position="344"/>
    </location>
</feature>
<reference evidence="5 6" key="1">
    <citation type="submission" date="2014-05" db="EMBL/GenBank/DDBJ databases">
        <authorList>
            <person name="Aslett A.Martin."/>
            <person name="De Silva Nishadi"/>
        </authorList>
    </citation>
    <scope>NUCLEOTIDE SEQUENCE [LARGE SCALE GENOMIC DNA]</scope>
</reference>
<evidence type="ECO:0000313" key="6">
    <source>
        <dbReference type="Proteomes" id="UP000044616"/>
    </source>
</evidence>
<dbReference type="AlphaFoldDB" id="A0A077UM08"/>
<dbReference type="PROSITE" id="PS00213">
    <property type="entry name" value="LIPOCALIN"/>
    <property type="match status" value="1"/>
</dbReference>
<keyword evidence="5" id="KW-0456">Lyase</keyword>
<dbReference type="RefSeq" id="WP_047530448.1">
    <property type="nucleotide sequence ID" value="NZ_CCEH01000008.1"/>
</dbReference>
<dbReference type="InterPro" id="IPR029066">
    <property type="entry name" value="PLP-binding_barrel"/>
</dbReference>
<sequence>MRIVQPVIEQLKAQAHPVCHYIYDLVGLEHHLQHITSSLPSNCQMYYAMKANSEQTILDTISQYVEGFEVASQGEIAKGLAFKPANHIIFGGPGKTDEELRYAVSEGIQRIHVESMHELQRLNAILEDEDKTQHILLRVNLAGPFPNATLHMAGRPTQFGISEDEVDDVIEAALAMPKIHLDGFHFHSISNNLDSNLHVDVVKLYFKKAKSWSEKHRFPLKHINLGGGIGVNYADLTSQFEWDNFVEHFKTLIVEQEMEDVTLNFECGRFIVAHIGYYVTEVLDIKKVHGAWYAILRGGTQQFRLPVSWQHNHPFDIYRYKDNPYSFEKVSISRQDTTLVGQLCTPKDVFAREVQIDAISTGDVIVFKYAGAYGWSISHHDFLSHPHPEFIYLTQTKEDE</sequence>
<name>A0A077UM08_9STAP</name>
<dbReference type="PANTHER" id="PTHR43727:SF2">
    <property type="entry name" value="GROUP IV DECARBOXYLASE"/>
    <property type="match status" value="1"/>
</dbReference>
<dbReference type="SUPFAM" id="SSF50621">
    <property type="entry name" value="Alanine racemase C-terminal domain-like"/>
    <property type="match status" value="1"/>
</dbReference>
<gene>
    <name evidence="5" type="primary">sbnH</name>
    <name evidence="5" type="ORF">ERS140147_01228</name>
</gene>
<dbReference type="Pfam" id="PF02784">
    <property type="entry name" value="Orn_Arg_deC_N"/>
    <property type="match status" value="1"/>
</dbReference>
<dbReference type="CDD" id="cd06843">
    <property type="entry name" value="PLPDE_III_PvsE_like"/>
    <property type="match status" value="1"/>
</dbReference>
<evidence type="ECO:0000256" key="3">
    <source>
        <dbReference type="PIRSR" id="PIRSR600183-50"/>
    </source>
</evidence>
<dbReference type="InterPro" id="IPR000183">
    <property type="entry name" value="Orn/DAP/Arg_de-COase"/>
</dbReference>
<dbReference type="Proteomes" id="UP000044616">
    <property type="component" value="Unassembled WGS sequence"/>
</dbReference>
<evidence type="ECO:0000313" key="5">
    <source>
        <dbReference type="EMBL" id="CDR28103.1"/>
    </source>
</evidence>
<dbReference type="GO" id="GO:0008836">
    <property type="term" value="F:diaminopimelate decarboxylase activity"/>
    <property type="evidence" value="ECO:0007669"/>
    <property type="project" value="UniProtKB-EC"/>
</dbReference>
<feature type="modified residue" description="N6-(pyridoxal phosphate)lysine" evidence="3">
    <location>
        <position position="50"/>
    </location>
</feature>
<keyword evidence="2 3" id="KW-0663">Pyridoxal phosphate</keyword>
<dbReference type="InterPro" id="IPR022644">
    <property type="entry name" value="De-COase2_N"/>
</dbReference>
<comment type="cofactor">
    <cofactor evidence="1 3">
        <name>pyridoxal 5'-phosphate</name>
        <dbReference type="ChEBI" id="CHEBI:597326"/>
    </cofactor>
</comment>
<dbReference type="InterPro" id="IPR009006">
    <property type="entry name" value="Ala_racemase/Decarboxylase_C"/>
</dbReference>
<dbReference type="PRINTS" id="PR01179">
    <property type="entry name" value="ODADCRBXLASE"/>
</dbReference>
<protein>
    <submittedName>
        <fullName evidence="5">Siderophore staphylobactin biosynthesis protein SbnH</fullName>
        <ecNumber evidence="5">4.1.1.20</ecNumber>
    </submittedName>
</protein>
<evidence type="ECO:0000259" key="4">
    <source>
        <dbReference type="Pfam" id="PF02784"/>
    </source>
</evidence>
<proteinExistence type="predicted"/>